<dbReference type="OrthoDB" id="444631at2759"/>
<comment type="similarity">
    <text evidence="5">Belongs to the SAT4 family.</text>
</comment>
<feature type="transmembrane region" description="Helical" evidence="7">
    <location>
        <begin position="164"/>
        <end position="187"/>
    </location>
</feature>
<keyword evidence="2 7" id="KW-0812">Transmembrane</keyword>
<reference evidence="9" key="1">
    <citation type="journal article" date="2020" name="Stud. Mycol.">
        <title>101 Dothideomycetes genomes: a test case for predicting lifestyles and emergence of pathogens.</title>
        <authorList>
            <person name="Haridas S."/>
            <person name="Albert R."/>
            <person name="Binder M."/>
            <person name="Bloem J."/>
            <person name="Labutti K."/>
            <person name="Salamov A."/>
            <person name="Andreopoulos B."/>
            <person name="Baker S."/>
            <person name="Barry K."/>
            <person name="Bills G."/>
            <person name="Bluhm B."/>
            <person name="Cannon C."/>
            <person name="Castanera R."/>
            <person name="Culley D."/>
            <person name="Daum C."/>
            <person name="Ezra D."/>
            <person name="Gonzalez J."/>
            <person name="Henrissat B."/>
            <person name="Kuo A."/>
            <person name="Liang C."/>
            <person name="Lipzen A."/>
            <person name="Lutzoni F."/>
            <person name="Magnuson J."/>
            <person name="Mondo S."/>
            <person name="Nolan M."/>
            <person name="Ohm R."/>
            <person name="Pangilinan J."/>
            <person name="Park H.-J."/>
            <person name="Ramirez L."/>
            <person name="Alfaro M."/>
            <person name="Sun H."/>
            <person name="Tritt A."/>
            <person name="Yoshinaga Y."/>
            <person name="Zwiers L.-H."/>
            <person name="Turgeon B."/>
            <person name="Goodwin S."/>
            <person name="Spatafora J."/>
            <person name="Crous P."/>
            <person name="Grigoriev I."/>
        </authorList>
    </citation>
    <scope>NUCLEOTIDE SEQUENCE</scope>
    <source>
        <strain evidence="9">HMLAC05119</strain>
    </source>
</reference>
<dbReference type="InterPro" id="IPR052337">
    <property type="entry name" value="SAT4-like"/>
</dbReference>
<evidence type="ECO:0000256" key="7">
    <source>
        <dbReference type="SAM" id="Phobius"/>
    </source>
</evidence>
<keyword evidence="3 7" id="KW-1133">Transmembrane helix</keyword>
<dbReference type="InterPro" id="IPR049326">
    <property type="entry name" value="Rhodopsin_dom_fungi"/>
</dbReference>
<evidence type="ECO:0000313" key="10">
    <source>
        <dbReference type="Proteomes" id="UP000800096"/>
    </source>
</evidence>
<evidence type="ECO:0000256" key="5">
    <source>
        <dbReference type="ARBA" id="ARBA00038359"/>
    </source>
</evidence>
<evidence type="ECO:0000259" key="8">
    <source>
        <dbReference type="Pfam" id="PF20684"/>
    </source>
</evidence>
<dbReference type="EMBL" id="ML979144">
    <property type="protein sequence ID" value="KAF1911324.1"/>
    <property type="molecule type" value="Genomic_DNA"/>
</dbReference>
<dbReference type="Proteomes" id="UP000800096">
    <property type="component" value="Unassembled WGS sequence"/>
</dbReference>
<keyword evidence="10" id="KW-1185">Reference proteome</keyword>
<feature type="transmembrane region" description="Helical" evidence="7">
    <location>
        <begin position="44"/>
        <end position="63"/>
    </location>
</feature>
<protein>
    <recommendedName>
        <fullName evidence="8">Rhodopsin domain-containing protein</fullName>
    </recommendedName>
</protein>
<evidence type="ECO:0000256" key="6">
    <source>
        <dbReference type="SAM" id="MobiDB-lite"/>
    </source>
</evidence>
<feature type="transmembrane region" description="Helical" evidence="7">
    <location>
        <begin position="122"/>
        <end position="152"/>
    </location>
</feature>
<evidence type="ECO:0000256" key="4">
    <source>
        <dbReference type="ARBA" id="ARBA00023136"/>
    </source>
</evidence>
<comment type="subcellular location">
    <subcellularLocation>
        <location evidence="1">Membrane</location>
        <topology evidence="1">Multi-pass membrane protein</topology>
    </subcellularLocation>
</comment>
<feature type="compositionally biased region" description="Basic and acidic residues" evidence="6">
    <location>
        <begin position="292"/>
        <end position="314"/>
    </location>
</feature>
<sequence length="375" mass="42052">MLPENSRGRQAIEASASFTAIAFVVVSLRLYARFFLVRCAGLEDYFIVLAMICSLGLTIAIGYQAKWGMGQRLEELDPETVQMSLKAFWSSLIVYYLSLGLTKTSILLQYQRVFTTKRFQGVCWTLMGIVVVYTIWTVFSSIFACIPVRAFWTREKASCINQFAMWFTNAAINIITDFAIIILPIPVIRSLNLGRQQKIALISIFAVGGFVCIVSILRLQSLVAISNSSDPTYDNPPAATWSSVELNVGIICSCLPLLRPILTRFLPGAFTSRLRSRSENVIGPRNYATIRSTRDRKGPQPRDEDSFELTKHSQDGGNDIQVVTDISVQVDGDTGRMSQWRTPASNHEWDHKELPRKKTSADSLVKDVKDVNQMV</sequence>
<proteinExistence type="inferred from homology"/>
<evidence type="ECO:0000256" key="2">
    <source>
        <dbReference type="ARBA" id="ARBA00022692"/>
    </source>
</evidence>
<feature type="region of interest" description="Disordered" evidence="6">
    <location>
        <begin position="334"/>
        <end position="361"/>
    </location>
</feature>
<feature type="region of interest" description="Disordered" evidence="6">
    <location>
        <begin position="285"/>
        <end position="320"/>
    </location>
</feature>
<organism evidence="9 10">
    <name type="scientific">Ampelomyces quisqualis</name>
    <name type="common">Powdery mildew agent</name>
    <dbReference type="NCBI Taxonomy" id="50730"/>
    <lineage>
        <taxon>Eukaryota</taxon>
        <taxon>Fungi</taxon>
        <taxon>Dikarya</taxon>
        <taxon>Ascomycota</taxon>
        <taxon>Pezizomycotina</taxon>
        <taxon>Dothideomycetes</taxon>
        <taxon>Pleosporomycetidae</taxon>
        <taxon>Pleosporales</taxon>
        <taxon>Pleosporineae</taxon>
        <taxon>Phaeosphaeriaceae</taxon>
        <taxon>Ampelomyces</taxon>
    </lineage>
</organism>
<dbReference type="Pfam" id="PF20684">
    <property type="entry name" value="Fung_rhodopsin"/>
    <property type="match status" value="1"/>
</dbReference>
<dbReference type="PANTHER" id="PTHR33048:SF47">
    <property type="entry name" value="INTEGRAL MEMBRANE PROTEIN-RELATED"/>
    <property type="match status" value="1"/>
</dbReference>
<feature type="domain" description="Rhodopsin" evidence="8">
    <location>
        <begin position="28"/>
        <end position="263"/>
    </location>
</feature>
<dbReference type="PANTHER" id="PTHR33048">
    <property type="entry name" value="PTH11-LIKE INTEGRAL MEMBRANE PROTEIN (AFU_ORTHOLOGUE AFUA_5G11245)"/>
    <property type="match status" value="1"/>
</dbReference>
<keyword evidence="4 7" id="KW-0472">Membrane</keyword>
<feature type="compositionally biased region" description="Polar residues" evidence="6">
    <location>
        <begin position="336"/>
        <end position="345"/>
    </location>
</feature>
<feature type="transmembrane region" description="Helical" evidence="7">
    <location>
        <begin position="83"/>
        <end position="101"/>
    </location>
</feature>
<dbReference type="AlphaFoldDB" id="A0A6A5Q9U9"/>
<feature type="transmembrane region" description="Helical" evidence="7">
    <location>
        <begin position="199"/>
        <end position="219"/>
    </location>
</feature>
<name>A0A6A5Q9U9_AMPQU</name>
<feature type="transmembrane region" description="Helical" evidence="7">
    <location>
        <begin position="12"/>
        <end position="32"/>
    </location>
</feature>
<accession>A0A6A5Q9U9</accession>
<dbReference type="GO" id="GO:0016020">
    <property type="term" value="C:membrane"/>
    <property type="evidence" value="ECO:0007669"/>
    <property type="project" value="UniProtKB-SubCell"/>
</dbReference>
<evidence type="ECO:0000256" key="1">
    <source>
        <dbReference type="ARBA" id="ARBA00004141"/>
    </source>
</evidence>
<evidence type="ECO:0000256" key="3">
    <source>
        <dbReference type="ARBA" id="ARBA00022989"/>
    </source>
</evidence>
<gene>
    <name evidence="9" type="ORF">BDU57DRAFT_524386</name>
</gene>
<evidence type="ECO:0000313" key="9">
    <source>
        <dbReference type="EMBL" id="KAF1911324.1"/>
    </source>
</evidence>